<evidence type="ECO:0000256" key="2">
    <source>
        <dbReference type="ARBA" id="ARBA00022525"/>
    </source>
</evidence>
<reference evidence="3 4" key="1">
    <citation type="submission" date="2024-05" db="EMBL/GenBank/DDBJ databases">
        <authorList>
            <person name="Liu Q."/>
            <person name="Xin Y.-H."/>
        </authorList>
    </citation>
    <scope>NUCLEOTIDE SEQUENCE [LARGE SCALE GENOMIC DNA]</scope>
    <source>
        <strain evidence="3 4">CGMCC 1.10181</strain>
    </source>
</reference>
<name>A0ABU9Y976_9SPHN</name>
<dbReference type="PANTHER" id="PTHR10009:SF18">
    <property type="entry name" value="PROTEIN YELLOW-LIKE PROTEIN"/>
    <property type="match status" value="1"/>
</dbReference>
<dbReference type="Proteomes" id="UP001419910">
    <property type="component" value="Unassembled WGS sequence"/>
</dbReference>
<evidence type="ECO:0000313" key="3">
    <source>
        <dbReference type="EMBL" id="MEN2792352.1"/>
    </source>
</evidence>
<organism evidence="3 4">
    <name type="scientific">Sphingomonas oligophenolica</name>
    <dbReference type="NCBI Taxonomy" id="301154"/>
    <lineage>
        <taxon>Bacteria</taxon>
        <taxon>Pseudomonadati</taxon>
        <taxon>Pseudomonadota</taxon>
        <taxon>Alphaproteobacteria</taxon>
        <taxon>Sphingomonadales</taxon>
        <taxon>Sphingomonadaceae</taxon>
        <taxon>Sphingomonas</taxon>
    </lineage>
</organism>
<dbReference type="PANTHER" id="PTHR10009">
    <property type="entry name" value="PROTEIN YELLOW-RELATED"/>
    <property type="match status" value="1"/>
</dbReference>
<proteinExistence type="predicted"/>
<dbReference type="Pfam" id="PF03022">
    <property type="entry name" value="MRJP"/>
    <property type="match status" value="1"/>
</dbReference>
<dbReference type="Gene3D" id="2.120.10.30">
    <property type="entry name" value="TolB, C-terminal domain"/>
    <property type="match status" value="1"/>
</dbReference>
<protein>
    <submittedName>
        <fullName evidence="3">L-dopachrome tautomerase-related protein</fullName>
    </submittedName>
</protein>
<accession>A0ABU9Y976</accession>
<keyword evidence="2" id="KW-0964">Secreted</keyword>
<comment type="subcellular location">
    <subcellularLocation>
        <location evidence="1">Secreted</location>
    </subcellularLocation>
</comment>
<sequence length="307" mass="32829">MFVSIQPQDGSPVEVAEVIGGALRPYPDRRWNGWHAGSDAATAFVGVNALRIGPDGALWVVDKGSRALGMAPLPGGTKVVRIDLANGRVLRSYDLAAIAGPGSFIDDIRFNGRHAYLTDVARGALVILDLESGAARRVLTGHKALTGKPLISADGPLHFPDGKAVIANADQLEVSPDGRWLYVQPASGGMSRIATRYLDDSGLSDEALGEHLEPFADTPPTGGTTIDAQGNIYLGDLAGSRILKVDPAGNIRTVITDKRLIWPDAMWIDARNRLWVPAAQLNRTRDLNGGVDAVRYPVRVYTVSLKK</sequence>
<dbReference type="InterPro" id="IPR011042">
    <property type="entry name" value="6-blade_b-propeller_TolB-like"/>
</dbReference>
<keyword evidence="4" id="KW-1185">Reference proteome</keyword>
<dbReference type="InterPro" id="IPR017996">
    <property type="entry name" value="MRJP/yellow-related"/>
</dbReference>
<dbReference type="RefSeq" id="WP_343890949.1">
    <property type="nucleotide sequence ID" value="NZ_BAAAEH010000036.1"/>
</dbReference>
<gene>
    <name evidence="3" type="ORF">ABC974_22160</name>
</gene>
<dbReference type="EMBL" id="JBDIME010000027">
    <property type="protein sequence ID" value="MEN2792352.1"/>
    <property type="molecule type" value="Genomic_DNA"/>
</dbReference>
<comment type="caution">
    <text evidence="3">The sequence shown here is derived from an EMBL/GenBank/DDBJ whole genome shotgun (WGS) entry which is preliminary data.</text>
</comment>
<dbReference type="SUPFAM" id="SSF101898">
    <property type="entry name" value="NHL repeat"/>
    <property type="match status" value="1"/>
</dbReference>
<evidence type="ECO:0000256" key="1">
    <source>
        <dbReference type="ARBA" id="ARBA00004613"/>
    </source>
</evidence>
<evidence type="ECO:0000313" key="4">
    <source>
        <dbReference type="Proteomes" id="UP001419910"/>
    </source>
</evidence>